<dbReference type="Proteomes" id="UP001519460">
    <property type="component" value="Unassembled WGS sequence"/>
</dbReference>
<evidence type="ECO:0000313" key="2">
    <source>
        <dbReference type="Proteomes" id="UP001519460"/>
    </source>
</evidence>
<dbReference type="AlphaFoldDB" id="A0ABD0K6K9"/>
<sequence>MCVSSDVLELHQPLERLPHALAECLLEHTFSLFHSNAVFHNADDMRHYTALPPVQCLPHHLPSLLVVYTVFHHSRLPGSTGQHSQAVVERPDAAPTLTPCFTAIKETTL</sequence>
<reference evidence="1 2" key="1">
    <citation type="journal article" date="2023" name="Sci. Data">
        <title>Genome assembly of the Korean intertidal mud-creeper Batillaria attramentaria.</title>
        <authorList>
            <person name="Patra A.K."/>
            <person name="Ho P.T."/>
            <person name="Jun S."/>
            <person name="Lee S.J."/>
            <person name="Kim Y."/>
            <person name="Won Y.J."/>
        </authorList>
    </citation>
    <scope>NUCLEOTIDE SEQUENCE [LARGE SCALE GENOMIC DNA]</scope>
    <source>
        <strain evidence="1">Wonlab-2016</strain>
    </source>
</reference>
<protein>
    <submittedName>
        <fullName evidence="1">Uncharacterized protein</fullName>
    </submittedName>
</protein>
<proteinExistence type="predicted"/>
<name>A0ABD0K6K9_9CAEN</name>
<accession>A0ABD0K6K9</accession>
<keyword evidence="2" id="KW-1185">Reference proteome</keyword>
<dbReference type="EMBL" id="JACVVK020000235">
    <property type="protein sequence ID" value="KAK7482964.1"/>
    <property type="molecule type" value="Genomic_DNA"/>
</dbReference>
<comment type="caution">
    <text evidence="1">The sequence shown here is derived from an EMBL/GenBank/DDBJ whole genome shotgun (WGS) entry which is preliminary data.</text>
</comment>
<gene>
    <name evidence="1" type="ORF">BaRGS_00025741</name>
</gene>
<evidence type="ECO:0000313" key="1">
    <source>
        <dbReference type="EMBL" id="KAK7482964.1"/>
    </source>
</evidence>
<organism evidence="1 2">
    <name type="scientific">Batillaria attramentaria</name>
    <dbReference type="NCBI Taxonomy" id="370345"/>
    <lineage>
        <taxon>Eukaryota</taxon>
        <taxon>Metazoa</taxon>
        <taxon>Spiralia</taxon>
        <taxon>Lophotrochozoa</taxon>
        <taxon>Mollusca</taxon>
        <taxon>Gastropoda</taxon>
        <taxon>Caenogastropoda</taxon>
        <taxon>Sorbeoconcha</taxon>
        <taxon>Cerithioidea</taxon>
        <taxon>Batillariidae</taxon>
        <taxon>Batillaria</taxon>
    </lineage>
</organism>